<feature type="transmembrane region" description="Helical" evidence="1">
    <location>
        <begin position="261"/>
        <end position="282"/>
    </location>
</feature>
<sequence length="381" mass="39557">MARDATGTVEDAAGFEARAEGAGGLRLAFRGVLDAGAVARLWPDATRRAKGAAPLTLDLGRLASLDTAGAVLLLRLEREAGGARWQGLPVDGPARAVLERTRRALEAPAAAKAAGDGGLPWVGRLGRATVGRGDRMLDQVAFLGEALVAGAGVARRPWRLRFGEVMRHLDEAGLRAFGLTILLGFLIGLILAFQSSVSLRRFGAEYYIPNLVGISLLRELGPLMAAVVLAGRTGSAFAAELGTMRVNEEVDALRIMGIDPVAWLVLPRVLAAVLVMPVLALLMDLSGLLGMGAVMLSLGYVPAGVAGQLQYALRLWDLWGGLWKAAAFGLSIGLIGCRAGLNAGGGPRAVGDAATGAVVGGIVSIVVIDGAFAVLFYRLGW</sequence>
<dbReference type="PANTHER" id="PTHR30188">
    <property type="entry name" value="ABC TRANSPORTER PERMEASE PROTEIN-RELATED"/>
    <property type="match status" value="1"/>
</dbReference>
<dbReference type="RefSeq" id="WP_343896930.1">
    <property type="nucleotide sequence ID" value="NZ_BAAAFZ010000060.1"/>
</dbReference>
<feature type="transmembrane region" description="Helical" evidence="1">
    <location>
        <begin position="174"/>
        <end position="193"/>
    </location>
</feature>
<feature type="transmembrane region" description="Helical" evidence="1">
    <location>
        <begin position="288"/>
        <end position="309"/>
    </location>
</feature>
<evidence type="ECO:0000313" key="2">
    <source>
        <dbReference type="EMBL" id="GAA0595737.1"/>
    </source>
</evidence>
<reference evidence="2 3" key="1">
    <citation type="journal article" date="2019" name="Int. J. Syst. Evol. Microbiol.">
        <title>The Global Catalogue of Microorganisms (GCM) 10K type strain sequencing project: providing services to taxonomists for standard genome sequencing and annotation.</title>
        <authorList>
            <consortium name="The Broad Institute Genomics Platform"/>
            <consortium name="The Broad Institute Genome Sequencing Center for Infectious Disease"/>
            <person name="Wu L."/>
            <person name="Ma J."/>
        </authorList>
    </citation>
    <scope>NUCLEOTIDE SEQUENCE [LARGE SCALE GENOMIC DNA]</scope>
    <source>
        <strain evidence="2 3">JCM 9933</strain>
    </source>
</reference>
<evidence type="ECO:0000313" key="3">
    <source>
        <dbReference type="Proteomes" id="UP001501588"/>
    </source>
</evidence>
<evidence type="ECO:0000256" key="1">
    <source>
        <dbReference type="SAM" id="Phobius"/>
    </source>
</evidence>
<accession>A0ABN1FQJ2</accession>
<feature type="transmembrane region" description="Helical" evidence="1">
    <location>
        <begin position="353"/>
        <end position="377"/>
    </location>
</feature>
<dbReference type="PANTHER" id="PTHR30188:SF3">
    <property type="entry name" value="ABC TRANSPORTER PERMEASE"/>
    <property type="match status" value="1"/>
</dbReference>
<dbReference type="InterPro" id="IPR030802">
    <property type="entry name" value="Permease_MalE"/>
</dbReference>
<keyword evidence="1" id="KW-0472">Membrane</keyword>
<keyword evidence="1" id="KW-0812">Transmembrane</keyword>
<keyword evidence="3" id="KW-1185">Reference proteome</keyword>
<name>A0ABN1FQJ2_9PROT</name>
<dbReference type="Proteomes" id="UP001501588">
    <property type="component" value="Unassembled WGS sequence"/>
</dbReference>
<organism evidence="2 3">
    <name type="scientific">Craurococcus roseus</name>
    <dbReference type="NCBI Taxonomy" id="77585"/>
    <lineage>
        <taxon>Bacteria</taxon>
        <taxon>Pseudomonadati</taxon>
        <taxon>Pseudomonadota</taxon>
        <taxon>Alphaproteobacteria</taxon>
        <taxon>Acetobacterales</taxon>
        <taxon>Acetobacteraceae</taxon>
        <taxon>Craurococcus</taxon>
    </lineage>
</organism>
<keyword evidence="1" id="KW-1133">Transmembrane helix</keyword>
<feature type="transmembrane region" description="Helical" evidence="1">
    <location>
        <begin position="321"/>
        <end position="341"/>
    </location>
</feature>
<gene>
    <name evidence="2" type="ORF">GCM10009416_37610</name>
</gene>
<dbReference type="EMBL" id="BAAAFZ010000060">
    <property type="protein sequence ID" value="GAA0595737.1"/>
    <property type="molecule type" value="Genomic_DNA"/>
</dbReference>
<dbReference type="Pfam" id="PF02405">
    <property type="entry name" value="MlaE"/>
    <property type="match status" value="1"/>
</dbReference>
<comment type="caution">
    <text evidence="2">The sequence shown here is derived from an EMBL/GenBank/DDBJ whole genome shotgun (WGS) entry which is preliminary data.</text>
</comment>
<protein>
    <submittedName>
        <fullName evidence="2">ABC transporter permease</fullName>
    </submittedName>
</protein>
<proteinExistence type="predicted"/>